<dbReference type="PANTHER" id="PTHR24045">
    <property type="match status" value="1"/>
</dbReference>
<keyword evidence="6" id="KW-1185">Reference proteome</keyword>
<dbReference type="InterPro" id="IPR021520">
    <property type="entry name" value="Stealth_CR2"/>
</dbReference>
<organism evidence="5 6">
    <name type="scientific">Winogradskyella echinorum</name>
    <dbReference type="NCBI Taxonomy" id="538189"/>
    <lineage>
        <taxon>Bacteria</taxon>
        <taxon>Pseudomonadati</taxon>
        <taxon>Bacteroidota</taxon>
        <taxon>Flavobacteriia</taxon>
        <taxon>Flavobacteriales</taxon>
        <taxon>Flavobacteriaceae</taxon>
        <taxon>Winogradskyella</taxon>
    </lineage>
</organism>
<evidence type="ECO:0000259" key="4">
    <source>
        <dbReference type="Pfam" id="PF11380"/>
    </source>
</evidence>
<dbReference type="EMBL" id="JACOME010000003">
    <property type="protein sequence ID" value="MBC3847246.1"/>
    <property type="molecule type" value="Genomic_DNA"/>
</dbReference>
<evidence type="ECO:0000256" key="3">
    <source>
        <dbReference type="ARBA" id="ARBA00023169"/>
    </source>
</evidence>
<dbReference type="InterPro" id="IPR047141">
    <property type="entry name" value="Stealth"/>
</dbReference>
<sequence>MTKEEFNIVKIDAVILWVDGNDEAYKSKISPYLKEDQNSTKSFNNRYIQVDEIEYTVHSILKYASFINTVFIVTDNQTPEFLKHENLGDKYANVKIVNHTSIFKGLETNLPTFNSRTIESCIHRIPELSEHFIYLNDDFFIINPTTKADFFTENGFPILRGFWQQFEADKFYKKEKTEKASHKAAQEKAAKILGFKKLFRFKHTPHPMRKSTLEAFFNENPEVFLENIKYKFRNRSQFLPVALANHLEIKYKTCKIQKDLQLLYFRSYKKPLYWYKFKLNINSKNKLFLGLQSLNKSPKNILNFIVSWLKQRTL</sequence>
<reference evidence="5 6" key="1">
    <citation type="submission" date="2020-08" db="EMBL/GenBank/DDBJ databases">
        <title>Winogradskyella ouciana sp. nov., isolated from the hadal seawater of the Mariana Trench.</title>
        <authorList>
            <person name="He X."/>
        </authorList>
    </citation>
    <scope>NUCLEOTIDE SEQUENCE [LARGE SCALE GENOMIC DNA]</scope>
    <source>
        <strain evidence="5 6">KCTC 22026</strain>
    </source>
</reference>
<gene>
    <name evidence="5" type="ORF">H6H04_12690</name>
</gene>
<protein>
    <submittedName>
        <fullName evidence="5">Stealth CR1 domain-containing protein</fullName>
    </submittedName>
</protein>
<dbReference type="Proteomes" id="UP000607435">
    <property type="component" value="Unassembled WGS sequence"/>
</dbReference>
<dbReference type="RefSeq" id="WP_186846360.1">
    <property type="nucleotide sequence ID" value="NZ_JACOME010000003.1"/>
</dbReference>
<evidence type="ECO:0000256" key="2">
    <source>
        <dbReference type="ARBA" id="ARBA00022679"/>
    </source>
</evidence>
<accession>A0ABR6Y3D1</accession>
<dbReference type="Pfam" id="PF11380">
    <property type="entry name" value="Stealth_CR2"/>
    <property type="match status" value="1"/>
</dbReference>
<evidence type="ECO:0000256" key="1">
    <source>
        <dbReference type="ARBA" id="ARBA00007583"/>
    </source>
</evidence>
<proteinExistence type="inferred from homology"/>
<dbReference type="PANTHER" id="PTHR24045:SF0">
    <property type="entry name" value="N-ACETYLGLUCOSAMINE-1-PHOSPHOTRANSFERASE SUBUNITS ALPHA_BETA"/>
    <property type="match status" value="1"/>
</dbReference>
<comment type="similarity">
    <text evidence="1">Belongs to the stealth family.</text>
</comment>
<name>A0ABR6Y3D1_9FLAO</name>
<evidence type="ECO:0000313" key="5">
    <source>
        <dbReference type="EMBL" id="MBC3847246.1"/>
    </source>
</evidence>
<keyword evidence="2" id="KW-0808">Transferase</keyword>
<feature type="domain" description="Stealth protein CR2 conserved region 2" evidence="4">
    <location>
        <begin position="46"/>
        <end position="155"/>
    </location>
</feature>
<keyword evidence="3" id="KW-0270">Exopolysaccharide synthesis</keyword>
<evidence type="ECO:0000313" key="6">
    <source>
        <dbReference type="Proteomes" id="UP000607435"/>
    </source>
</evidence>
<comment type="caution">
    <text evidence="5">The sequence shown here is derived from an EMBL/GenBank/DDBJ whole genome shotgun (WGS) entry which is preliminary data.</text>
</comment>